<keyword evidence="3" id="KW-1185">Reference proteome</keyword>
<accession>A0A4V2Q2S0</accession>
<keyword evidence="2" id="KW-0808">Transferase</keyword>
<dbReference type="CDD" id="cd24070">
    <property type="entry name" value="ASKHA_NBD_ROK_AlsK"/>
    <property type="match status" value="1"/>
</dbReference>
<evidence type="ECO:0000313" key="2">
    <source>
        <dbReference type="EMBL" id="TCL03998.1"/>
    </source>
</evidence>
<dbReference type="PROSITE" id="PS01125">
    <property type="entry name" value="ROK"/>
    <property type="match status" value="1"/>
</dbReference>
<dbReference type="InterPro" id="IPR043129">
    <property type="entry name" value="ATPase_NBD"/>
</dbReference>
<dbReference type="InterPro" id="IPR000600">
    <property type="entry name" value="ROK"/>
</dbReference>
<name>A0A4V2Q2S0_9GAMM</name>
<dbReference type="AlphaFoldDB" id="A0A4V2Q2S0"/>
<sequence length="305" mass="32599">MRKRQKVVVGVDMGATHIRICLLTAHGQVVITDKERTQPVIAGGLAKGLVAFIRGHLSGREADVAALMIGLPASIGRDKRTIISVPNLPCDAGEFTDLAACLEENFLCPVTFERDVNMQLYYDVTEGQIADKLVLGFYLGTGFGFGVWLNGAPYVGAHGVAGELGHIPLGDPAARCGCGNPGCLETLCSGVALARWYAGAPRDYPLTEIFTYARNEKSLAEFMDLAAKAIATGINLFDPDYVLLGGGVMDMANFPYDRLVERTGLFTRKPLPYTALTFAKASSSSFNGAIGAARMGLNMPVKGRF</sequence>
<reference evidence="2 3" key="1">
    <citation type="submission" date="2019-02" db="EMBL/GenBank/DDBJ databases">
        <title>Investigation of anaerobic lignin degradation for improved lignocellulosic biofuels.</title>
        <authorList>
            <person name="Deangelis K."/>
        </authorList>
    </citation>
    <scope>NUCLEOTIDE SEQUENCE [LARGE SCALE GENOMIC DNA]</scope>
    <source>
        <strain evidence="2 3">159R</strain>
    </source>
</reference>
<dbReference type="PANTHER" id="PTHR18964">
    <property type="entry name" value="ROK (REPRESSOR, ORF, KINASE) FAMILY"/>
    <property type="match status" value="1"/>
</dbReference>
<keyword evidence="2" id="KW-0418">Kinase</keyword>
<dbReference type="Pfam" id="PF00480">
    <property type="entry name" value="ROK"/>
    <property type="match status" value="1"/>
</dbReference>
<dbReference type="InterPro" id="IPR049874">
    <property type="entry name" value="ROK_cs"/>
</dbReference>
<dbReference type="SUPFAM" id="SSF53067">
    <property type="entry name" value="Actin-like ATPase domain"/>
    <property type="match status" value="1"/>
</dbReference>
<dbReference type="EMBL" id="SJOI01000001">
    <property type="protein sequence ID" value="TCL03998.1"/>
    <property type="molecule type" value="Genomic_DNA"/>
</dbReference>
<evidence type="ECO:0000256" key="1">
    <source>
        <dbReference type="ARBA" id="ARBA00023277"/>
    </source>
</evidence>
<dbReference type="Gene3D" id="3.30.420.40">
    <property type="match status" value="2"/>
</dbReference>
<keyword evidence="1" id="KW-0119">Carbohydrate metabolism</keyword>
<evidence type="ECO:0000313" key="3">
    <source>
        <dbReference type="Proteomes" id="UP000294555"/>
    </source>
</evidence>
<dbReference type="Proteomes" id="UP000294555">
    <property type="component" value="Unassembled WGS sequence"/>
</dbReference>
<dbReference type="PANTHER" id="PTHR18964:SF174">
    <property type="entry name" value="D-ALLOSE KINASE-RELATED"/>
    <property type="match status" value="1"/>
</dbReference>
<dbReference type="NCBIfam" id="NF007251">
    <property type="entry name" value="PRK09698.1"/>
    <property type="match status" value="1"/>
</dbReference>
<proteinExistence type="predicted"/>
<comment type="caution">
    <text evidence="2">The sequence shown here is derived from an EMBL/GenBank/DDBJ whole genome shotgun (WGS) entry which is preliminary data.</text>
</comment>
<protein>
    <submittedName>
        <fullName evidence="2">D-allose kinase</fullName>
    </submittedName>
</protein>
<dbReference type="GO" id="GO:0004396">
    <property type="term" value="F:hexokinase activity"/>
    <property type="evidence" value="ECO:0007669"/>
    <property type="project" value="TreeGrafter"/>
</dbReference>
<gene>
    <name evidence="2" type="ORF">EZJ58_2091</name>
</gene>
<organism evidence="2 3">
    <name type="scientific">Sodalis ligni</name>
    <dbReference type="NCBI Taxonomy" id="2697027"/>
    <lineage>
        <taxon>Bacteria</taxon>
        <taxon>Pseudomonadati</taxon>
        <taxon>Pseudomonadota</taxon>
        <taxon>Gammaproteobacteria</taxon>
        <taxon>Enterobacterales</taxon>
        <taxon>Bruguierivoracaceae</taxon>
        <taxon>Sodalis</taxon>
    </lineage>
</organism>
<dbReference type="OrthoDB" id="9810372at2"/>